<reference evidence="1" key="1">
    <citation type="submission" date="2010-06" db="EMBL/GenBank/DDBJ databases">
        <authorList>
            <person name="Muzny D."/>
            <person name="Qin X."/>
            <person name="Buhay C."/>
            <person name="Dugan-Rocha S."/>
            <person name="Ding Y."/>
            <person name="Chen G."/>
            <person name="Hawes A."/>
            <person name="Holder M."/>
            <person name="Jhangiani S."/>
            <person name="Johnson A."/>
            <person name="Khan Z."/>
            <person name="Li Z."/>
            <person name="Liu W."/>
            <person name="Liu X."/>
            <person name="Perez L."/>
            <person name="Shen H."/>
            <person name="Wang Q."/>
            <person name="Watt J."/>
            <person name="Xi L."/>
            <person name="Xin Y."/>
            <person name="Zhou J."/>
            <person name="Deng J."/>
            <person name="Jiang H."/>
            <person name="Liu Y."/>
            <person name="Qu J."/>
            <person name="Song X.-Z."/>
            <person name="Zhang L."/>
            <person name="Villasana D."/>
            <person name="Johnson A."/>
            <person name="Liu J."/>
            <person name="Liyanage D."/>
            <person name="Lorensuhewa L."/>
            <person name="Robinson T."/>
            <person name="Song A."/>
            <person name="Song B.-B."/>
            <person name="Dinh H."/>
            <person name="Thornton R."/>
            <person name="Coyle M."/>
            <person name="Francisco L."/>
            <person name="Jackson L."/>
            <person name="Javaid M."/>
            <person name="Korchina V."/>
            <person name="Kovar C."/>
            <person name="Mata R."/>
            <person name="Mathew T."/>
            <person name="Ngo R."/>
            <person name="Nguyen L."/>
            <person name="Nguyen N."/>
            <person name="Okwuonu G."/>
            <person name="Ongeri F."/>
            <person name="Pham C."/>
            <person name="Simmons D."/>
            <person name="Wilczek-Boney K."/>
            <person name="Hale W."/>
            <person name="Jakkamsetti A."/>
            <person name="Pham P."/>
            <person name="Ruth R."/>
            <person name="San Lucas F."/>
            <person name="Warren J."/>
            <person name="Zhang J."/>
            <person name="Zhao Z."/>
            <person name="Zhou C."/>
            <person name="Zhu D."/>
            <person name="Lee S."/>
            <person name="Bess C."/>
            <person name="Blankenburg K."/>
            <person name="Forbes L."/>
            <person name="Fu Q."/>
            <person name="Gubbala S."/>
            <person name="Hirani K."/>
            <person name="Jayaseelan J.C."/>
            <person name="Lara F."/>
            <person name="Munidasa M."/>
            <person name="Palculict T."/>
            <person name="Patil S."/>
            <person name="Pu L.-L."/>
            <person name="Saada N."/>
            <person name="Tang L."/>
            <person name="Weissenberger G."/>
            <person name="Zhu Y."/>
            <person name="Hemphill L."/>
            <person name="Shang Y."/>
            <person name="Youmans B."/>
            <person name="Ayvaz T."/>
            <person name="Ross M."/>
            <person name="Santibanez J."/>
            <person name="Aqrawi P."/>
            <person name="Gross S."/>
            <person name="Joshi V."/>
            <person name="Fowler G."/>
            <person name="Nazareth L."/>
            <person name="Reid J."/>
            <person name="Worley K."/>
            <person name="Petrosino J."/>
            <person name="Highlander S."/>
            <person name="Gibbs R."/>
        </authorList>
    </citation>
    <scope>NUCLEOTIDE SEQUENCE [LARGE SCALE GENOMIC DNA]</scope>
    <source>
        <strain evidence="1">ATCC 35910</strain>
    </source>
</reference>
<proteinExistence type="predicted"/>
<accession>A0ABP2IV94</accession>
<evidence type="ECO:0000313" key="1">
    <source>
        <dbReference type="EMBL" id="EFK36476.1"/>
    </source>
</evidence>
<keyword evidence="2" id="KW-1185">Reference proteome</keyword>
<organism evidence="1 2">
    <name type="scientific">Chryseobacterium gleum ATCC 35910</name>
    <dbReference type="NCBI Taxonomy" id="525257"/>
    <lineage>
        <taxon>Bacteria</taxon>
        <taxon>Pseudomonadati</taxon>
        <taxon>Bacteroidota</taxon>
        <taxon>Flavobacteriia</taxon>
        <taxon>Flavobacteriales</taxon>
        <taxon>Weeksellaceae</taxon>
        <taxon>Chryseobacterium group</taxon>
        <taxon>Chryseobacterium</taxon>
    </lineage>
</organism>
<evidence type="ECO:0008006" key="3">
    <source>
        <dbReference type="Google" id="ProtNLM"/>
    </source>
</evidence>
<dbReference type="EMBL" id="ACKQ02000006">
    <property type="protein sequence ID" value="EFK36476.1"/>
    <property type="molecule type" value="Genomic_DNA"/>
</dbReference>
<comment type="caution">
    <text evidence="1">The sequence shown here is derived from an EMBL/GenBank/DDBJ whole genome shotgun (WGS) entry which is preliminary data.</text>
</comment>
<dbReference type="Proteomes" id="UP000002969">
    <property type="component" value="Unassembled WGS sequence"/>
</dbReference>
<protein>
    <recommendedName>
        <fullName evidence="3">Bacteriocin</fullName>
    </recommendedName>
</protein>
<evidence type="ECO:0000313" key="2">
    <source>
        <dbReference type="Proteomes" id="UP000002969"/>
    </source>
</evidence>
<gene>
    <name evidence="1" type="ORF">HMPREF0204_11923</name>
</gene>
<name>A0ABP2IV94_CHRGE</name>
<sequence>MGMLAETGRNLLCTHAISIGMLNQLKIKMTMKNIKKLNRKELERINGAGPSRCAGCPQNATFGDGPGYQYSCAAYQGLPDYCKMCVLVSIECVDGGVS</sequence>